<dbReference type="EMBL" id="PEMH01000024">
    <property type="protein sequence ID" value="RTI03145.1"/>
    <property type="molecule type" value="Genomic_DNA"/>
</dbReference>
<dbReference type="EMBL" id="PEMW01000076">
    <property type="protein sequence ID" value="RTI58820.1"/>
    <property type="molecule type" value="Genomic_DNA"/>
</dbReference>
<dbReference type="Proteomes" id="UP000287439">
    <property type="component" value="Unassembled WGS sequence"/>
</dbReference>
<dbReference type="AlphaFoldDB" id="A0A0N0ZQP2"/>
<dbReference type="PANTHER" id="PTHR36833">
    <property type="entry name" value="SLR0610 PROTEIN-RELATED"/>
    <property type="match status" value="1"/>
</dbReference>
<feature type="transmembrane region" description="Helical" evidence="1">
    <location>
        <begin position="66"/>
        <end position="89"/>
    </location>
</feature>
<evidence type="ECO:0000313" key="21">
    <source>
        <dbReference type="Proteomes" id="UP000288073"/>
    </source>
</evidence>
<evidence type="ECO:0000256" key="1">
    <source>
        <dbReference type="SAM" id="Phobius"/>
    </source>
</evidence>
<dbReference type="Proteomes" id="UP000288082">
    <property type="component" value="Unassembled WGS sequence"/>
</dbReference>
<dbReference type="EMBL" id="PELV01000393">
    <property type="protein sequence ID" value="RTH15017.1"/>
    <property type="molecule type" value="Genomic_DNA"/>
</dbReference>
<dbReference type="Proteomes" id="UP000053099">
    <property type="component" value="Unassembled WGS sequence"/>
</dbReference>
<dbReference type="Pfam" id="PF06182">
    <property type="entry name" value="ABC2_membrane_6"/>
    <property type="match status" value="1"/>
</dbReference>
<protein>
    <submittedName>
        <fullName evidence="2">Uncharacterized protein</fullName>
    </submittedName>
</protein>
<evidence type="ECO:0000313" key="2">
    <source>
        <dbReference type="EMBL" id="KPD33022.1"/>
    </source>
</evidence>
<dbReference type="Proteomes" id="UP000287155">
    <property type="component" value="Unassembled WGS sequence"/>
</dbReference>
<reference evidence="2 14" key="1">
    <citation type="submission" date="2015-09" db="EMBL/GenBank/DDBJ databases">
        <title>Draft genome sequence of Thermus scotoductus strain K1 isolated from a geothermal spring in Nagorno-Karabakh, Armenia.</title>
        <authorList>
            <person name="Saghatelyan A."/>
            <person name="Poghosyan L."/>
            <person name="Panosyan H."/>
            <person name="Birkeland N.-K."/>
        </authorList>
    </citation>
    <scope>NUCLEOTIDE SEQUENCE [LARGE SCALE GENOMIC DNA]</scope>
    <source>
        <strain evidence="2 14">K1</strain>
    </source>
</reference>
<sequence>MEAWSRWFRAWPLLLRGRFLEAWQDSTGFWASILARGINNSLWLLVFYLFFLRFPEVRGFRFEDLVLTWAMAFGALGLLQVLWGGVLGLARLAETGELEVHLALPVPPLPYLLSLRLQPTGLGDLLWSMGTLVFLGVNWLYALCALIGASLVALGFFLALASLSLWGLRVQSLLPVAYAGLVQFATWPPNVYKPTIKALLLSLIPAFWLGPLPARAVLEGSGLLTLWASGLGFLALGSVGFWVGLRRYVAPGG</sequence>
<evidence type="ECO:0000313" key="17">
    <source>
        <dbReference type="Proteomes" id="UP000287155"/>
    </source>
</evidence>
<evidence type="ECO:0000313" key="20">
    <source>
        <dbReference type="Proteomes" id="UP000287467"/>
    </source>
</evidence>
<dbReference type="EMBL" id="PEMG01000005">
    <property type="protein sequence ID" value="RTI13119.1"/>
    <property type="molecule type" value="Genomic_DNA"/>
</dbReference>
<feature type="transmembrane region" description="Helical" evidence="1">
    <location>
        <begin position="139"/>
        <end position="160"/>
    </location>
</feature>
<dbReference type="EMBL" id="PELM01000053">
    <property type="protein sequence ID" value="RTH04522.1"/>
    <property type="molecule type" value="Genomic_DNA"/>
</dbReference>
<evidence type="ECO:0000313" key="4">
    <source>
        <dbReference type="EMBL" id="RTH05879.1"/>
    </source>
</evidence>
<dbReference type="PANTHER" id="PTHR36833:SF1">
    <property type="entry name" value="INTEGRAL MEMBRANE TRANSPORT PROTEIN"/>
    <property type="match status" value="1"/>
</dbReference>
<keyword evidence="1" id="KW-0472">Membrane</keyword>
<gene>
    <name evidence="2" type="ORF">AN926_00355</name>
    <name evidence="13" type="ORF">CSW14_03195</name>
    <name evidence="12" type="ORF">CSW23_02460</name>
    <name evidence="10" type="ORF">CSW27_03060</name>
    <name evidence="11" type="ORF">CSW27_03105</name>
    <name evidence="7" type="ORF">CSW29_01185</name>
    <name evidence="8" type="ORF">CSW30_00205</name>
    <name evidence="9" type="ORF">CSW30_00250</name>
    <name evidence="6" type="ORF">CSW41_11285</name>
    <name evidence="4" type="ORF">CSW45_02730</name>
    <name evidence="5" type="ORF">CSW47_00330</name>
    <name evidence="3" type="ORF">CSW50_02530</name>
</gene>
<feature type="transmembrane region" description="Helical" evidence="1">
    <location>
        <begin position="224"/>
        <end position="245"/>
    </location>
</feature>
<dbReference type="EMBL" id="LJJR01000002">
    <property type="protein sequence ID" value="KPD33022.1"/>
    <property type="molecule type" value="Genomic_DNA"/>
</dbReference>
<dbReference type="EMBL" id="PEMN01000054">
    <property type="protein sequence ID" value="RTI19881.1"/>
    <property type="molecule type" value="Genomic_DNA"/>
</dbReference>
<evidence type="ECO:0000313" key="6">
    <source>
        <dbReference type="EMBL" id="RTH15017.1"/>
    </source>
</evidence>
<comment type="caution">
    <text evidence="2">The sequence shown here is derived from an EMBL/GenBank/DDBJ whole genome shotgun (WGS) entry which is preliminary data.</text>
</comment>
<dbReference type="EMBL" id="PELR01000055">
    <property type="protein sequence ID" value="RTH05879.1"/>
    <property type="molecule type" value="Genomic_DNA"/>
</dbReference>
<evidence type="ECO:0000313" key="7">
    <source>
        <dbReference type="EMBL" id="RTI03145.1"/>
    </source>
</evidence>
<dbReference type="PATRIC" id="fig|37636.3.peg.666"/>
<dbReference type="RefSeq" id="WP_015716359.1">
    <property type="nucleotide sequence ID" value="NZ_PELM01000053.1"/>
</dbReference>
<dbReference type="Proteomes" id="UP000286910">
    <property type="component" value="Unassembled WGS sequence"/>
</dbReference>
<dbReference type="InterPro" id="IPR010390">
    <property type="entry name" value="ABC-2_transporter-like"/>
</dbReference>
<dbReference type="Proteomes" id="UP000286734">
    <property type="component" value="Unassembled WGS sequence"/>
</dbReference>
<evidence type="ECO:0000313" key="11">
    <source>
        <dbReference type="EMBL" id="RTI16815.1"/>
    </source>
</evidence>
<name>A0A0N0ZQP2_THESC</name>
<evidence type="ECO:0000313" key="5">
    <source>
        <dbReference type="EMBL" id="RTH08060.1"/>
    </source>
</evidence>
<keyword evidence="1" id="KW-0812">Transmembrane</keyword>
<dbReference type="EMBL" id="PEMJ01000066">
    <property type="protein sequence ID" value="RTI16808.1"/>
    <property type="molecule type" value="Genomic_DNA"/>
</dbReference>
<dbReference type="Proteomes" id="UP000287173">
    <property type="component" value="Unassembled WGS sequence"/>
</dbReference>
<dbReference type="Proteomes" id="UP000288347">
    <property type="component" value="Unassembled WGS sequence"/>
</dbReference>
<reference evidence="15 16" key="2">
    <citation type="journal article" date="2019" name="Extremophiles">
        <title>Biogeography of thermophiles and predominance of Thermus scotoductus in domestic water heaters.</title>
        <authorList>
            <person name="Wilpiszeski R.L."/>
            <person name="Zhang Z."/>
            <person name="House C.H."/>
        </authorList>
    </citation>
    <scope>NUCLEOTIDE SEQUENCE [LARGE SCALE GENOMIC DNA]</scope>
    <source>
        <strain evidence="12 21">10_S10</strain>
        <strain evidence="10 17">14_S14</strain>
        <strain evidence="7 23">16_S16</strain>
        <strain evidence="8 18">17_S17</strain>
        <strain evidence="13 20">1_S1</strain>
        <strain evidence="6 19">28_S28</strain>
        <strain evidence="4 16">32_S32</strain>
        <strain evidence="5 15">34_S34</strain>
        <strain evidence="3 22">38_S38</strain>
    </source>
</reference>
<evidence type="ECO:0000313" key="16">
    <source>
        <dbReference type="Proteomes" id="UP000286910"/>
    </source>
</evidence>
<organism evidence="2 14">
    <name type="scientific">Thermus scotoductus</name>
    <dbReference type="NCBI Taxonomy" id="37636"/>
    <lineage>
        <taxon>Bacteria</taxon>
        <taxon>Thermotogati</taxon>
        <taxon>Deinococcota</taxon>
        <taxon>Deinococci</taxon>
        <taxon>Thermales</taxon>
        <taxon>Thermaceae</taxon>
        <taxon>Thermus</taxon>
    </lineage>
</organism>
<evidence type="ECO:0000313" key="13">
    <source>
        <dbReference type="EMBL" id="RTI58820.1"/>
    </source>
</evidence>
<dbReference type="EMBL" id="PEMG01000005">
    <property type="protein sequence ID" value="RTI13126.1"/>
    <property type="molecule type" value="Genomic_DNA"/>
</dbReference>
<evidence type="ECO:0000313" key="14">
    <source>
        <dbReference type="Proteomes" id="UP000053099"/>
    </source>
</evidence>
<evidence type="ECO:0000313" key="18">
    <source>
        <dbReference type="Proteomes" id="UP000287173"/>
    </source>
</evidence>
<feature type="transmembrane region" description="Helical" evidence="1">
    <location>
        <begin position="29"/>
        <end position="54"/>
    </location>
</feature>
<accession>A0A0N0ZQP2</accession>
<dbReference type="Proteomes" id="UP000288073">
    <property type="component" value="Unassembled WGS sequence"/>
</dbReference>
<keyword evidence="1" id="KW-1133">Transmembrane helix</keyword>
<evidence type="ECO:0000313" key="9">
    <source>
        <dbReference type="EMBL" id="RTI13126.1"/>
    </source>
</evidence>
<evidence type="ECO:0000313" key="12">
    <source>
        <dbReference type="EMBL" id="RTI19881.1"/>
    </source>
</evidence>
<dbReference type="Proteomes" id="UP000287467">
    <property type="component" value="Unassembled WGS sequence"/>
</dbReference>
<evidence type="ECO:0000313" key="22">
    <source>
        <dbReference type="Proteomes" id="UP000288082"/>
    </source>
</evidence>
<evidence type="ECO:0000313" key="8">
    <source>
        <dbReference type="EMBL" id="RTI13119.1"/>
    </source>
</evidence>
<dbReference type="EMBL" id="PEMJ01000066">
    <property type="protein sequence ID" value="RTI16815.1"/>
    <property type="molecule type" value="Genomic_DNA"/>
</dbReference>
<proteinExistence type="predicted"/>
<evidence type="ECO:0000313" key="3">
    <source>
        <dbReference type="EMBL" id="RTH04522.1"/>
    </source>
</evidence>
<dbReference type="EMBL" id="PELP01000008">
    <property type="protein sequence ID" value="RTH08060.1"/>
    <property type="molecule type" value="Genomic_DNA"/>
</dbReference>
<evidence type="ECO:0000313" key="15">
    <source>
        <dbReference type="Proteomes" id="UP000286734"/>
    </source>
</evidence>
<evidence type="ECO:0000313" key="10">
    <source>
        <dbReference type="EMBL" id="RTI16808.1"/>
    </source>
</evidence>
<feature type="transmembrane region" description="Helical" evidence="1">
    <location>
        <begin position="166"/>
        <end position="186"/>
    </location>
</feature>
<evidence type="ECO:0000313" key="23">
    <source>
        <dbReference type="Proteomes" id="UP000288347"/>
    </source>
</evidence>
<evidence type="ECO:0000313" key="19">
    <source>
        <dbReference type="Proteomes" id="UP000287439"/>
    </source>
</evidence>